<dbReference type="InterPro" id="IPR057413">
    <property type="entry name" value="Beta-barrel_INTS6"/>
</dbReference>
<dbReference type="PROSITE" id="PS50234">
    <property type="entry name" value="VWFA"/>
    <property type="match status" value="1"/>
</dbReference>
<evidence type="ECO:0000259" key="2">
    <source>
        <dbReference type="PROSITE" id="PS50234"/>
    </source>
</evidence>
<dbReference type="Pfam" id="PF13519">
    <property type="entry name" value="VWA_2"/>
    <property type="match status" value="1"/>
</dbReference>
<organism evidence="3 4">
    <name type="scientific">Paratrimastix pyriformis</name>
    <dbReference type="NCBI Taxonomy" id="342808"/>
    <lineage>
        <taxon>Eukaryota</taxon>
        <taxon>Metamonada</taxon>
        <taxon>Preaxostyla</taxon>
        <taxon>Paratrimastigidae</taxon>
        <taxon>Paratrimastix</taxon>
    </lineage>
</organism>
<feature type="compositionally biased region" description="Low complexity" evidence="1">
    <location>
        <begin position="580"/>
        <end position="594"/>
    </location>
</feature>
<proteinExistence type="predicted"/>
<feature type="compositionally biased region" description="Pro residues" evidence="1">
    <location>
        <begin position="766"/>
        <end position="778"/>
    </location>
</feature>
<accession>A0ABQ8ULN9</accession>
<dbReference type="PANTHER" id="PTHR12957">
    <property type="entry name" value="DEAD/H BOX POLYPEPTIDE 26/DICE1-RELATED"/>
    <property type="match status" value="1"/>
</dbReference>
<feature type="region of interest" description="Disordered" evidence="1">
    <location>
        <begin position="734"/>
        <end position="778"/>
    </location>
</feature>
<dbReference type="Pfam" id="PF25462">
    <property type="entry name" value="Beta-barrel_INTS6"/>
    <property type="match status" value="1"/>
</dbReference>
<dbReference type="InterPro" id="IPR002035">
    <property type="entry name" value="VWF_A"/>
</dbReference>
<dbReference type="InterPro" id="IPR036465">
    <property type="entry name" value="vWFA_dom_sf"/>
</dbReference>
<feature type="domain" description="VWFA" evidence="2">
    <location>
        <begin position="2"/>
        <end position="164"/>
    </location>
</feature>
<dbReference type="Proteomes" id="UP001141327">
    <property type="component" value="Unassembled WGS sequence"/>
</dbReference>
<evidence type="ECO:0000313" key="4">
    <source>
        <dbReference type="Proteomes" id="UP001141327"/>
    </source>
</evidence>
<dbReference type="EMBL" id="JAPMOS010000032">
    <property type="protein sequence ID" value="KAJ4458254.1"/>
    <property type="molecule type" value="Genomic_DNA"/>
</dbReference>
<feature type="compositionally biased region" description="Low complexity" evidence="1">
    <location>
        <begin position="515"/>
        <end position="525"/>
    </location>
</feature>
<dbReference type="Gene3D" id="3.40.50.410">
    <property type="entry name" value="von Willebrand factor, type A domain"/>
    <property type="match status" value="1"/>
</dbReference>
<evidence type="ECO:0000256" key="1">
    <source>
        <dbReference type="SAM" id="MobiDB-lite"/>
    </source>
</evidence>
<evidence type="ECO:0000313" key="3">
    <source>
        <dbReference type="EMBL" id="KAJ4458254.1"/>
    </source>
</evidence>
<keyword evidence="4" id="KW-1185">Reference proteome</keyword>
<dbReference type="CDD" id="cd00198">
    <property type="entry name" value="vWFA"/>
    <property type="match status" value="1"/>
</dbReference>
<feature type="region of interest" description="Disordered" evidence="1">
    <location>
        <begin position="568"/>
        <end position="605"/>
    </location>
</feature>
<name>A0ABQ8ULN9_9EUKA</name>
<dbReference type="PANTHER" id="PTHR12957:SF2">
    <property type="entry name" value="INTEGRATOR COMPLEX SUBUNIT 6"/>
    <property type="match status" value="1"/>
</dbReference>
<reference evidence="3" key="1">
    <citation type="journal article" date="2022" name="bioRxiv">
        <title>Genomics of Preaxostyla Flagellates Illuminates Evolutionary Transitions and the Path Towards Mitochondrial Loss.</title>
        <authorList>
            <person name="Novak L.V.F."/>
            <person name="Treitli S.C."/>
            <person name="Pyrih J."/>
            <person name="Halakuc P."/>
            <person name="Pipaliya S.V."/>
            <person name="Vacek V."/>
            <person name="Brzon O."/>
            <person name="Soukal P."/>
            <person name="Eme L."/>
            <person name="Dacks J.B."/>
            <person name="Karnkowska A."/>
            <person name="Elias M."/>
            <person name="Hampl V."/>
        </authorList>
    </citation>
    <scope>NUCLEOTIDE SEQUENCE</scope>
    <source>
        <strain evidence="3">RCP-MX</strain>
    </source>
</reference>
<sequence length="881" mass="93393">MLFIFVIDTSFSMNQCTEKGISIFDCAKSGVEGFIRTRTKAVSRATDRYALITYRNNVPTLQVTVCDSPTDFLETLRNLKALDLSIPASVISSSSELVQQALALGQNKPPSAMHYIPRPDAASALVFFTDGGVEPPLEGIRTLAGMASPQAWDQRVYCFLLRLGASAPAPTVPPATLPTANELLAQLSGGRYSGLRYPSSHHQPHFPPIGSSGRCRCVPVALLYPVRVDRSFSLSLSLSLSISPFLSPPHPNPPPPCGQDSDRWWPLPSSAWADPIQPPGSNNPRPHTPPPSATPPTATTATPSWLPELYFVARGVPVQHEAEDCPCDKYEVEPGQPLLGALCHSCPAKGTGWQVYARTHQGDFLPCGYLRPSAQHTSPLLMMLPFDYPIFFSVVAQLRRAGAGDVLGQRRLEGYIRRCPLNYMPALASALRVLQITTTPPLLQERLELYRRLQCPACATPSPPPPPAPQQSSGARLLDALRAHPAAQRSARSIAGLIPIRAAMGLPPGSEPLWSPNSNSNSNSKNTREEPPADGAVAAARCPLAIPRHVIGDPHLARFFAPVLAAPPPGATSSSPPPSFLAATSTATATADGSPTPPPSSPATASATSVVAVTGRPQAICPSALLAGAAVDLTPVVNSWRDAVERVMKLPTSMSAYEEAFANRRKKAVPLRDPNFGDEGWPPSAALAGRPRSFFGVPAALLTSAPVDEPLQPILGEEAPFDATANNGGIAVPPPIQGTRVAPSPVPAPPAISQPPIPSEVAASTPSPPLPAHTPPSSSPGGISYAALMEMHRASVVRILGLFEDADLTPVLPAKRPAPAATPGVIPTKSRVDEAERKAMLRQELTTIGGDFFQQTYLRARLLQTAKRAGAFWAISVLGIL</sequence>
<dbReference type="SUPFAM" id="SSF53300">
    <property type="entry name" value="vWA-like"/>
    <property type="match status" value="1"/>
</dbReference>
<feature type="region of interest" description="Disordered" evidence="1">
    <location>
        <begin position="509"/>
        <end position="535"/>
    </location>
</feature>
<feature type="compositionally biased region" description="Pro residues" evidence="1">
    <location>
        <begin position="568"/>
        <end position="579"/>
    </location>
</feature>
<comment type="caution">
    <text evidence="3">The sequence shown here is derived from an EMBL/GenBank/DDBJ whole genome shotgun (WGS) entry which is preliminary data.</text>
</comment>
<protein>
    <submittedName>
        <fullName evidence="3">Integrator complex subunit 6</fullName>
    </submittedName>
</protein>
<gene>
    <name evidence="3" type="ORF">PAPYR_6074</name>
</gene>
<feature type="compositionally biased region" description="Pro residues" evidence="1">
    <location>
        <begin position="744"/>
        <end position="758"/>
    </location>
</feature>
<dbReference type="InterPro" id="IPR051113">
    <property type="entry name" value="Integrator_subunit6"/>
</dbReference>
<feature type="region of interest" description="Disordered" evidence="1">
    <location>
        <begin position="268"/>
        <end position="300"/>
    </location>
</feature>